<comment type="similarity">
    <text evidence="7">Belongs to the glycosyl hydrolase 18 family.</text>
</comment>
<dbReference type="PANTHER" id="PTHR11177">
    <property type="entry name" value="CHITINASE"/>
    <property type="match status" value="1"/>
</dbReference>
<sequence>MSAQKPPSKARRRTALIGVITAVALGALFFSAFSVITDAGRGDGPARLERMAYFAEWNTANRDYLLKDVADSGAAERLTRIIWAFGDVDSDGRCSIPEDSDQPWELYQRRYDADESVDGQADSYEQPIAGSLHQLLLLREEYPDLRVGLSLGGWNWSTYFSDAVKDEESRREFVSSCIDLWLRGDLPRLGDEPQGGEGVAEGAFDGIDIDWEWPVSGGKEGNVERPEDRRNLTLVVEEFRRQMDELGAETGERYDLSVSVANGEEQIPASYEPEMFAKVDFVTVQGYDFTGAWSDVTDHHSQLYAPPGAPDDASTDRTVRQYLDYGLPADKLVLGFPAFGRGWTGVGPDDFGRYSQAEAGAEGSYGESTDPYGELKYRSGQRFFDPVNGAYWLYDGNEWWTYDTPEIVRMKGAYVRELNLGGLMMWNLDMDPEGDLVTAMDESLRRDG</sequence>
<proteinExistence type="inferred from homology"/>
<dbReference type="PROSITE" id="PS51910">
    <property type="entry name" value="GH18_2"/>
    <property type="match status" value="1"/>
</dbReference>
<gene>
    <name evidence="9" type="ORF">HNR23_000965</name>
</gene>
<evidence type="ECO:0000259" key="8">
    <source>
        <dbReference type="PROSITE" id="PS51910"/>
    </source>
</evidence>
<dbReference type="InterPro" id="IPR001579">
    <property type="entry name" value="Glyco_hydro_18_chit_AS"/>
</dbReference>
<dbReference type="GO" id="GO:0005975">
    <property type="term" value="P:carbohydrate metabolic process"/>
    <property type="evidence" value="ECO:0007669"/>
    <property type="project" value="InterPro"/>
</dbReference>
<dbReference type="SUPFAM" id="SSF51445">
    <property type="entry name" value="(Trans)glycosidases"/>
    <property type="match status" value="1"/>
</dbReference>
<dbReference type="RefSeq" id="WP_184073906.1">
    <property type="nucleotide sequence ID" value="NZ_JACHDS010000001.1"/>
</dbReference>
<dbReference type="InterPro" id="IPR001223">
    <property type="entry name" value="Glyco_hydro18_cat"/>
</dbReference>
<evidence type="ECO:0000256" key="6">
    <source>
        <dbReference type="RuleBase" id="RU000489"/>
    </source>
</evidence>
<dbReference type="GO" id="GO:0008061">
    <property type="term" value="F:chitin binding"/>
    <property type="evidence" value="ECO:0007669"/>
    <property type="project" value="InterPro"/>
</dbReference>
<keyword evidence="5 6" id="KW-0326">Glycosidase</keyword>
<dbReference type="Pfam" id="PF00704">
    <property type="entry name" value="Glyco_hydro_18"/>
    <property type="match status" value="1"/>
</dbReference>
<dbReference type="InterPro" id="IPR050314">
    <property type="entry name" value="Glycosyl_Hydrlase_18"/>
</dbReference>
<dbReference type="PROSITE" id="PS01095">
    <property type="entry name" value="GH18_1"/>
    <property type="match status" value="1"/>
</dbReference>
<keyword evidence="4" id="KW-0119">Carbohydrate metabolism</keyword>
<dbReference type="CDD" id="cd06548">
    <property type="entry name" value="GH18_chitinase"/>
    <property type="match status" value="1"/>
</dbReference>
<dbReference type="GO" id="GO:0006032">
    <property type="term" value="P:chitin catabolic process"/>
    <property type="evidence" value="ECO:0007669"/>
    <property type="project" value="UniProtKB-KW"/>
</dbReference>
<dbReference type="InterPro" id="IPR017853">
    <property type="entry name" value="GH"/>
</dbReference>
<dbReference type="InterPro" id="IPR011583">
    <property type="entry name" value="Chitinase_II/V-like_cat"/>
</dbReference>
<evidence type="ECO:0000256" key="3">
    <source>
        <dbReference type="ARBA" id="ARBA00022801"/>
    </source>
</evidence>
<dbReference type="PANTHER" id="PTHR11177:SF317">
    <property type="entry name" value="CHITINASE 12-RELATED"/>
    <property type="match status" value="1"/>
</dbReference>
<dbReference type="EMBL" id="JACHDS010000001">
    <property type="protein sequence ID" value="MBB6170905.1"/>
    <property type="molecule type" value="Genomic_DNA"/>
</dbReference>
<evidence type="ECO:0000256" key="4">
    <source>
        <dbReference type="ARBA" id="ARBA00023024"/>
    </source>
</evidence>
<reference evidence="9 10" key="1">
    <citation type="submission" date="2020-08" db="EMBL/GenBank/DDBJ databases">
        <title>Sequencing the genomes of 1000 actinobacteria strains.</title>
        <authorList>
            <person name="Klenk H.-P."/>
        </authorList>
    </citation>
    <scope>NUCLEOTIDE SEQUENCE [LARGE SCALE GENOMIC DNA]</scope>
    <source>
        <strain evidence="9 10">DSM 46659</strain>
    </source>
</reference>
<keyword evidence="4" id="KW-0146">Chitin degradation</keyword>
<comment type="catalytic activity">
    <reaction evidence="1">
        <text>Random endo-hydrolysis of N-acetyl-beta-D-glucosaminide (1-&gt;4)-beta-linkages in chitin and chitodextrins.</text>
        <dbReference type="EC" id="3.2.1.14"/>
    </reaction>
</comment>
<dbReference type="SUPFAM" id="SSF54556">
    <property type="entry name" value="Chitinase insertion domain"/>
    <property type="match status" value="1"/>
</dbReference>
<name>A0A7W9YEW3_9ACTN</name>
<keyword evidence="3 6" id="KW-0378">Hydrolase</keyword>
<dbReference type="EC" id="3.2.1.14" evidence="2"/>
<comment type="caution">
    <text evidence="9">The sequence shown here is derived from an EMBL/GenBank/DDBJ whole genome shotgun (WGS) entry which is preliminary data.</text>
</comment>
<evidence type="ECO:0000256" key="1">
    <source>
        <dbReference type="ARBA" id="ARBA00000822"/>
    </source>
</evidence>
<dbReference type="AlphaFoldDB" id="A0A7W9YEW3"/>
<dbReference type="Gene3D" id="3.20.20.80">
    <property type="entry name" value="Glycosidases"/>
    <property type="match status" value="1"/>
</dbReference>
<dbReference type="Proteomes" id="UP000546642">
    <property type="component" value="Unassembled WGS sequence"/>
</dbReference>
<evidence type="ECO:0000256" key="2">
    <source>
        <dbReference type="ARBA" id="ARBA00012729"/>
    </source>
</evidence>
<dbReference type="GO" id="GO:0008843">
    <property type="term" value="F:endochitinase activity"/>
    <property type="evidence" value="ECO:0007669"/>
    <property type="project" value="UniProtKB-EC"/>
</dbReference>
<evidence type="ECO:0000313" key="9">
    <source>
        <dbReference type="EMBL" id="MBB6170905.1"/>
    </source>
</evidence>
<dbReference type="Gene3D" id="3.10.50.10">
    <property type="match status" value="1"/>
</dbReference>
<keyword evidence="4" id="KW-0624">Polysaccharide degradation</keyword>
<evidence type="ECO:0000256" key="7">
    <source>
        <dbReference type="RuleBase" id="RU004453"/>
    </source>
</evidence>
<dbReference type="InterPro" id="IPR029070">
    <property type="entry name" value="Chitinase_insertion_sf"/>
</dbReference>
<accession>A0A7W9YEW3</accession>
<protein>
    <recommendedName>
        <fullName evidence="2">chitinase</fullName>
        <ecNumber evidence="2">3.2.1.14</ecNumber>
    </recommendedName>
</protein>
<dbReference type="SMART" id="SM00636">
    <property type="entry name" value="Glyco_18"/>
    <property type="match status" value="1"/>
</dbReference>
<feature type="domain" description="GH18" evidence="8">
    <location>
        <begin position="48"/>
        <end position="447"/>
    </location>
</feature>
<organism evidence="9 10">
    <name type="scientific">Nocardiopsis mwathae</name>
    <dbReference type="NCBI Taxonomy" id="1472723"/>
    <lineage>
        <taxon>Bacteria</taxon>
        <taxon>Bacillati</taxon>
        <taxon>Actinomycetota</taxon>
        <taxon>Actinomycetes</taxon>
        <taxon>Streptosporangiales</taxon>
        <taxon>Nocardiopsidaceae</taxon>
        <taxon>Nocardiopsis</taxon>
    </lineage>
</organism>
<evidence type="ECO:0000256" key="5">
    <source>
        <dbReference type="ARBA" id="ARBA00023295"/>
    </source>
</evidence>
<keyword evidence="10" id="KW-1185">Reference proteome</keyword>
<evidence type="ECO:0000313" key="10">
    <source>
        <dbReference type="Proteomes" id="UP000546642"/>
    </source>
</evidence>